<sequence>MTIEELIDDFPLFKASRLNSLYSAFQKNKQLNPEGYEANIRAWKSLFNKIIATDALNQDSILSITTYQPNLAELLALPKYGTPKNLDNILQEFIDTGVLIPNSLYTNARENYQTTVSGHFGILGVLNWNNWLQWRALKGFKVSDSGKLKNERYIHWDQLVNIGKQVARLISEKIVDNDPFLGDLLTLEMLREKLEQVIKNDKLEKPFHSLSLLDLKILLIYWERECDQCNSININNNTFIKWSPEKMRNEEISIINIKSTMLNLEKRQHELEDRIGKIDYKCVLKLDAELRKSKLSQLMQKKKFLLKALSTTNSQVMEVQGILHKLENARFNLDYVSTLKESSLVMQKYNKQVVLEDVEKIREDLDEEMEKIEEVSDVLAGGKPIVVDDVDDDELELELNQLQNEFENDIKNKQTEKKENSVTDSNTVSIDNSNLVKTGDAHNNESMMKAAAAVDEKRKDNESLGKEQEALVEKLTNMSIEENGTNPSLSENTKQTEQREQTEQAEQAEPLLI</sequence>
<dbReference type="HOGENOM" id="CLU_021165_3_0_1"/>
<feature type="compositionally biased region" description="Low complexity" evidence="1">
    <location>
        <begin position="504"/>
        <end position="513"/>
    </location>
</feature>
<dbReference type="eggNOG" id="KOG2911">
    <property type="taxonomic scope" value="Eukaryota"/>
</dbReference>
<dbReference type="AlphaFoldDB" id="A5E7V2"/>
<feature type="compositionally biased region" description="Polar residues" evidence="1">
    <location>
        <begin position="476"/>
        <end position="493"/>
    </location>
</feature>
<dbReference type="InterPro" id="IPR005024">
    <property type="entry name" value="Snf7_fam"/>
</dbReference>
<dbReference type="GO" id="GO:0006900">
    <property type="term" value="P:vesicle budding from membrane"/>
    <property type="evidence" value="ECO:0007669"/>
    <property type="project" value="TreeGrafter"/>
</dbReference>
<dbReference type="GO" id="GO:0005771">
    <property type="term" value="C:multivesicular body"/>
    <property type="evidence" value="ECO:0007669"/>
    <property type="project" value="TreeGrafter"/>
</dbReference>
<dbReference type="KEGG" id="lel:PVL30_004450"/>
<reference evidence="2 3" key="1">
    <citation type="journal article" date="2009" name="Nature">
        <title>Evolution of pathogenicity and sexual reproduction in eight Candida genomes.</title>
        <authorList>
            <person name="Butler G."/>
            <person name="Rasmussen M.D."/>
            <person name="Lin M.F."/>
            <person name="Santos M.A."/>
            <person name="Sakthikumar S."/>
            <person name="Munro C.A."/>
            <person name="Rheinbay E."/>
            <person name="Grabherr M."/>
            <person name="Forche A."/>
            <person name="Reedy J.L."/>
            <person name="Agrafioti I."/>
            <person name="Arnaud M.B."/>
            <person name="Bates S."/>
            <person name="Brown A.J."/>
            <person name="Brunke S."/>
            <person name="Costanzo M.C."/>
            <person name="Fitzpatrick D.A."/>
            <person name="de Groot P.W."/>
            <person name="Harris D."/>
            <person name="Hoyer L.L."/>
            <person name="Hube B."/>
            <person name="Klis F.M."/>
            <person name="Kodira C."/>
            <person name="Lennard N."/>
            <person name="Logue M.E."/>
            <person name="Martin R."/>
            <person name="Neiman A.M."/>
            <person name="Nikolaou E."/>
            <person name="Quail M.A."/>
            <person name="Quinn J."/>
            <person name="Santos M.C."/>
            <person name="Schmitzberger F.F."/>
            <person name="Sherlock G."/>
            <person name="Shah P."/>
            <person name="Silverstein K.A."/>
            <person name="Skrzypek M.S."/>
            <person name="Soll D."/>
            <person name="Staggs R."/>
            <person name="Stansfield I."/>
            <person name="Stumpf M.P."/>
            <person name="Sudbery P.E."/>
            <person name="Srikantha T."/>
            <person name="Zeng Q."/>
            <person name="Berman J."/>
            <person name="Berriman M."/>
            <person name="Heitman J."/>
            <person name="Gow N.A."/>
            <person name="Lorenz M.C."/>
            <person name="Birren B.W."/>
            <person name="Kellis M."/>
            <person name="Cuomo C.A."/>
        </authorList>
    </citation>
    <scope>NUCLEOTIDE SEQUENCE [LARGE SCALE GENOMIC DNA]</scope>
    <source>
        <strain evidence="3">ATCC 11503 / BCRC 21390 / CBS 2605 / JCM 1781 / NBRC 1676 / NRRL YB-4239</strain>
    </source>
</reference>
<proteinExistence type="predicted"/>
<feature type="compositionally biased region" description="Basic and acidic residues" evidence="1">
    <location>
        <begin position="408"/>
        <end position="421"/>
    </location>
</feature>
<dbReference type="Gene3D" id="6.10.140.1230">
    <property type="match status" value="1"/>
</dbReference>
<dbReference type="STRING" id="379508.A5E7V2"/>
<dbReference type="Pfam" id="PF25880">
    <property type="entry name" value="WHD_CHMP7_1st"/>
    <property type="match status" value="1"/>
</dbReference>
<accession>A5E7V2</accession>
<dbReference type="FunCoup" id="A5E7V2">
    <property type="interactions" value="73"/>
</dbReference>
<dbReference type="VEuPathDB" id="FungiDB:LELG_05691"/>
<dbReference type="PANTHER" id="PTHR22761">
    <property type="entry name" value="CHARGED MULTIVESICULAR BODY PROTEIN"/>
    <property type="match status" value="1"/>
</dbReference>
<dbReference type="Pfam" id="PF03357">
    <property type="entry name" value="Snf7"/>
    <property type="match status" value="1"/>
</dbReference>
<dbReference type="OrthoDB" id="10250120at2759"/>
<protein>
    <submittedName>
        <fullName evidence="2">Uncharacterized protein</fullName>
    </submittedName>
</protein>
<dbReference type="InParanoid" id="A5E7V2"/>
<dbReference type="EMBL" id="CH981534">
    <property type="protein sequence ID" value="EDK47510.1"/>
    <property type="molecule type" value="Genomic_DNA"/>
</dbReference>
<dbReference type="GO" id="GO:0032511">
    <property type="term" value="P:late endosome to vacuole transport via multivesicular body sorting pathway"/>
    <property type="evidence" value="ECO:0007669"/>
    <property type="project" value="TreeGrafter"/>
</dbReference>
<name>A5E7V2_LODEL</name>
<gene>
    <name evidence="2" type="ORF">LELG_05691</name>
</gene>
<dbReference type="Proteomes" id="UP000001996">
    <property type="component" value="Unassembled WGS sequence"/>
</dbReference>
<dbReference type="OMA" id="NEQMATT"/>
<evidence type="ECO:0000256" key="1">
    <source>
        <dbReference type="SAM" id="MobiDB-lite"/>
    </source>
</evidence>
<evidence type="ECO:0000313" key="2">
    <source>
        <dbReference type="EMBL" id="EDK47510.1"/>
    </source>
</evidence>
<feature type="region of interest" description="Disordered" evidence="1">
    <location>
        <begin position="449"/>
        <end position="468"/>
    </location>
</feature>
<feature type="region of interest" description="Disordered" evidence="1">
    <location>
        <begin position="474"/>
        <end position="513"/>
    </location>
</feature>
<feature type="compositionally biased region" description="Polar residues" evidence="1">
    <location>
        <begin position="422"/>
        <end position="436"/>
    </location>
</feature>
<feature type="compositionally biased region" description="Basic and acidic residues" evidence="1">
    <location>
        <begin position="454"/>
        <end position="468"/>
    </location>
</feature>
<organism evidence="2 3">
    <name type="scientific">Lodderomyces elongisporus (strain ATCC 11503 / CBS 2605 / JCM 1781 / NBRC 1676 / NRRL YB-4239)</name>
    <name type="common">Yeast</name>
    <name type="synonym">Saccharomyces elongisporus</name>
    <dbReference type="NCBI Taxonomy" id="379508"/>
    <lineage>
        <taxon>Eukaryota</taxon>
        <taxon>Fungi</taxon>
        <taxon>Dikarya</taxon>
        <taxon>Ascomycota</taxon>
        <taxon>Saccharomycotina</taxon>
        <taxon>Pichiomycetes</taxon>
        <taxon>Debaryomycetaceae</taxon>
        <taxon>Candida/Lodderomyces clade</taxon>
        <taxon>Lodderomyces</taxon>
    </lineage>
</organism>
<dbReference type="GeneID" id="5230242"/>
<feature type="region of interest" description="Disordered" evidence="1">
    <location>
        <begin position="408"/>
        <end position="444"/>
    </location>
</feature>
<evidence type="ECO:0000313" key="3">
    <source>
        <dbReference type="Proteomes" id="UP000001996"/>
    </source>
</evidence>
<keyword evidence="3" id="KW-1185">Reference proteome</keyword>